<dbReference type="InterPro" id="IPR029069">
    <property type="entry name" value="HotDog_dom_sf"/>
</dbReference>
<gene>
    <name evidence="4" type="ORF">IS491_09870</name>
</gene>
<reference evidence="4" key="1">
    <citation type="submission" date="2020-11" db="EMBL/GenBank/DDBJ databases">
        <authorList>
            <person name="Thieme N."/>
            <person name="Liebl W."/>
            <person name="Zverlov V."/>
        </authorList>
    </citation>
    <scope>NUCLEOTIDE SEQUENCE</scope>
    <source>
        <strain evidence="4">NT08</strain>
    </source>
</reference>
<dbReference type="PANTHER" id="PTHR43437:SF3">
    <property type="entry name" value="HYDROXYACYL-THIOESTER DEHYDRATASE TYPE 2, MITOCHONDRIAL"/>
    <property type="match status" value="1"/>
</dbReference>
<evidence type="ECO:0000256" key="1">
    <source>
        <dbReference type="ARBA" id="ARBA00023239"/>
    </source>
</evidence>
<dbReference type="EMBL" id="JADOEF010000001">
    <property type="protein sequence ID" value="MBF7808964.1"/>
    <property type="molecule type" value="Genomic_DNA"/>
</dbReference>
<dbReference type="RefSeq" id="WP_012060436.1">
    <property type="nucleotide sequence ID" value="NZ_CP073279.1"/>
</dbReference>
<feature type="transmembrane region" description="Helical" evidence="2">
    <location>
        <begin position="49"/>
        <end position="67"/>
    </location>
</feature>
<evidence type="ECO:0000259" key="3">
    <source>
        <dbReference type="Pfam" id="PF01575"/>
    </source>
</evidence>
<feature type="domain" description="MaoC-like" evidence="3">
    <location>
        <begin position="12"/>
        <end position="112"/>
    </location>
</feature>
<dbReference type="PANTHER" id="PTHR43437">
    <property type="entry name" value="HYDROXYACYL-THIOESTER DEHYDRATASE TYPE 2, MITOCHONDRIAL-RELATED"/>
    <property type="match status" value="1"/>
</dbReference>
<dbReference type="GO" id="GO:0019171">
    <property type="term" value="F:(3R)-hydroxyacyl-[acyl-carrier-protein] dehydratase activity"/>
    <property type="evidence" value="ECO:0007669"/>
    <property type="project" value="TreeGrafter"/>
</dbReference>
<protein>
    <submittedName>
        <fullName evidence="4">MaoC family dehydratase</fullName>
    </submittedName>
</protein>
<keyword evidence="2" id="KW-0812">Transmembrane</keyword>
<sequence length="131" mass="14652">MKYYLNQSESFSKTISEYDIYNFAGISGDFNPIHVNKEKAKKSIFKDRIAHGILVSSFISTVLGMYMPGPGTIYLKQTLSFNKPVYIGDTITATVTIKEIIADKKIAKIETIVKNQKEITVIEGEAIVKLP</sequence>
<dbReference type="Pfam" id="PF01575">
    <property type="entry name" value="MaoC_dehydratas"/>
    <property type="match status" value="1"/>
</dbReference>
<keyword evidence="1" id="KW-0456">Lyase</keyword>
<keyword evidence="2" id="KW-1133">Transmembrane helix</keyword>
<comment type="caution">
    <text evidence="4">The sequence shown here is derived from an EMBL/GenBank/DDBJ whole genome shotgun (WGS) entry which is preliminary data.</text>
</comment>
<proteinExistence type="predicted"/>
<evidence type="ECO:0000313" key="4">
    <source>
        <dbReference type="EMBL" id="MBF7808964.1"/>
    </source>
</evidence>
<dbReference type="SUPFAM" id="SSF54637">
    <property type="entry name" value="Thioesterase/thiol ester dehydrase-isomerase"/>
    <property type="match status" value="1"/>
</dbReference>
<evidence type="ECO:0000313" key="5">
    <source>
        <dbReference type="Proteomes" id="UP000631418"/>
    </source>
</evidence>
<dbReference type="InterPro" id="IPR050965">
    <property type="entry name" value="UPF0336/Enoyl-CoA_hydratase"/>
</dbReference>
<organism evidence="4 5">
    <name type="scientific">Clostridium beijerinckii</name>
    <name type="common">Clostridium MP</name>
    <dbReference type="NCBI Taxonomy" id="1520"/>
    <lineage>
        <taxon>Bacteria</taxon>
        <taxon>Bacillati</taxon>
        <taxon>Bacillota</taxon>
        <taxon>Clostridia</taxon>
        <taxon>Eubacteriales</taxon>
        <taxon>Clostridiaceae</taxon>
        <taxon>Clostridium</taxon>
    </lineage>
</organism>
<dbReference type="Proteomes" id="UP000631418">
    <property type="component" value="Unassembled WGS sequence"/>
</dbReference>
<accession>A0AAE2RSW6</accession>
<dbReference type="Gene3D" id="3.10.129.10">
    <property type="entry name" value="Hotdog Thioesterase"/>
    <property type="match status" value="1"/>
</dbReference>
<dbReference type="CDD" id="cd03449">
    <property type="entry name" value="R_hydratase"/>
    <property type="match status" value="1"/>
</dbReference>
<dbReference type="AlphaFoldDB" id="A0AAE2RSW6"/>
<evidence type="ECO:0000256" key="2">
    <source>
        <dbReference type="SAM" id="Phobius"/>
    </source>
</evidence>
<dbReference type="OMA" id="RTIFHGV"/>
<dbReference type="FunFam" id="3.10.129.10:FF:000042">
    <property type="entry name" value="MaoC domain protein dehydratase"/>
    <property type="match status" value="1"/>
</dbReference>
<dbReference type="GO" id="GO:0006633">
    <property type="term" value="P:fatty acid biosynthetic process"/>
    <property type="evidence" value="ECO:0007669"/>
    <property type="project" value="TreeGrafter"/>
</dbReference>
<keyword evidence="2" id="KW-0472">Membrane</keyword>
<name>A0AAE2RSW6_CLOBE</name>
<dbReference type="InterPro" id="IPR002539">
    <property type="entry name" value="MaoC-like_dom"/>
</dbReference>